<dbReference type="GO" id="GO:0031505">
    <property type="term" value="P:fungal-type cell wall organization"/>
    <property type="evidence" value="ECO:0007669"/>
    <property type="project" value="InterPro"/>
</dbReference>
<dbReference type="HOGENOM" id="CLU_1337790_0_0_1"/>
<keyword evidence="2" id="KW-0732">Signal</keyword>
<evidence type="ECO:0000313" key="3">
    <source>
        <dbReference type="EMBL" id="KHN97049.1"/>
    </source>
</evidence>
<dbReference type="InterPro" id="IPR038843">
    <property type="entry name" value="Sed1/Spi1"/>
</dbReference>
<dbReference type="GO" id="GO:0005199">
    <property type="term" value="F:structural constituent of cell wall"/>
    <property type="evidence" value="ECO:0007669"/>
    <property type="project" value="InterPro"/>
</dbReference>
<keyword evidence="4" id="KW-1185">Reference proteome</keyword>
<sequence>MHTKALFVVAALATSVLGQEPATVQLGVTSKAAEYAPAPTSEHHDWPHTPSTWEKPSWSTRSHATNQTVVTRTKVVSRFTTYCPGPTTLSVGTKTYTVTAATTLTISECPCTITEVVPPPSPPNPPVHTTGGVKPPVTTGAVVAGADGLAAAYGFAMAAAGVVGAFAL</sequence>
<dbReference type="Proteomes" id="UP000030816">
    <property type="component" value="Unassembled WGS sequence"/>
</dbReference>
<dbReference type="EMBL" id="AZHE01000012">
    <property type="protein sequence ID" value="KHN97049.1"/>
    <property type="molecule type" value="Genomic_DNA"/>
</dbReference>
<reference evidence="3 4" key="1">
    <citation type="journal article" date="2014" name="Proc. Natl. Acad. Sci. U.S.A.">
        <title>Trajectory and genomic determinants of fungal-pathogen speciation and host adaptation.</title>
        <authorList>
            <person name="Hu X."/>
            <person name="Xiao G."/>
            <person name="Zheng P."/>
            <person name="Shang Y."/>
            <person name="Su Y."/>
            <person name="Zhang X."/>
            <person name="Liu X."/>
            <person name="Zhan S."/>
            <person name="St Leger R.J."/>
            <person name="Wang C."/>
        </authorList>
    </citation>
    <scope>NUCLEOTIDE SEQUENCE [LARGE SCALE GENOMIC DNA]</scope>
    <source>
        <strain evidence="3 4">ARSEF 1941</strain>
    </source>
</reference>
<evidence type="ECO:0000313" key="4">
    <source>
        <dbReference type="Proteomes" id="UP000030816"/>
    </source>
</evidence>
<dbReference type="RefSeq" id="XP_040678115.1">
    <property type="nucleotide sequence ID" value="XM_040823956.1"/>
</dbReference>
<dbReference type="GO" id="GO:0009277">
    <property type="term" value="C:fungal-type cell wall"/>
    <property type="evidence" value="ECO:0007669"/>
    <property type="project" value="TreeGrafter"/>
</dbReference>
<feature type="compositionally biased region" description="Polar residues" evidence="1">
    <location>
        <begin position="49"/>
        <end position="60"/>
    </location>
</feature>
<dbReference type="GeneID" id="63739613"/>
<dbReference type="STRING" id="1081103.A0A0B2WTR4"/>
<evidence type="ECO:0000256" key="1">
    <source>
        <dbReference type="SAM" id="MobiDB-lite"/>
    </source>
</evidence>
<proteinExistence type="predicted"/>
<dbReference type="PANTHER" id="PTHR35523:SF1">
    <property type="entry name" value="CELL WALL PROTEIN SED1"/>
    <property type="match status" value="1"/>
</dbReference>
<feature type="region of interest" description="Disordered" evidence="1">
    <location>
        <begin position="36"/>
        <end position="60"/>
    </location>
</feature>
<accession>A0A0B2WTR4</accession>
<evidence type="ECO:0008006" key="5">
    <source>
        <dbReference type="Google" id="ProtNLM"/>
    </source>
</evidence>
<gene>
    <name evidence="3" type="ORF">MAM_05158</name>
</gene>
<feature type="chain" id="PRO_5002078510" description="Mmc protein" evidence="2">
    <location>
        <begin position="19"/>
        <end position="168"/>
    </location>
</feature>
<dbReference type="OrthoDB" id="4094614at2759"/>
<feature type="signal peptide" evidence="2">
    <location>
        <begin position="1"/>
        <end position="18"/>
    </location>
</feature>
<comment type="caution">
    <text evidence="3">The sequence shown here is derived from an EMBL/GenBank/DDBJ whole genome shotgun (WGS) entry which is preliminary data.</text>
</comment>
<dbReference type="PANTHER" id="PTHR35523">
    <property type="entry name" value="CELL WALL PROTEIN SED1"/>
    <property type="match status" value="1"/>
</dbReference>
<evidence type="ECO:0000256" key="2">
    <source>
        <dbReference type="SAM" id="SignalP"/>
    </source>
</evidence>
<name>A0A0B2WTR4_METAS</name>
<organism evidence="3 4">
    <name type="scientific">Metarhizium album (strain ARSEF 1941)</name>
    <dbReference type="NCBI Taxonomy" id="1081103"/>
    <lineage>
        <taxon>Eukaryota</taxon>
        <taxon>Fungi</taxon>
        <taxon>Dikarya</taxon>
        <taxon>Ascomycota</taxon>
        <taxon>Pezizomycotina</taxon>
        <taxon>Sordariomycetes</taxon>
        <taxon>Hypocreomycetidae</taxon>
        <taxon>Hypocreales</taxon>
        <taxon>Clavicipitaceae</taxon>
        <taxon>Metarhizium</taxon>
    </lineage>
</organism>
<dbReference type="AlphaFoldDB" id="A0A0B2WTR4"/>
<protein>
    <recommendedName>
        <fullName evidence="5">Mmc protein</fullName>
    </recommendedName>
</protein>